<dbReference type="SMART" id="SM00184">
    <property type="entry name" value="RING"/>
    <property type="match status" value="1"/>
</dbReference>
<dbReference type="GO" id="GO:0008270">
    <property type="term" value="F:zinc ion binding"/>
    <property type="evidence" value="ECO:0007669"/>
    <property type="project" value="UniProtKB-KW"/>
</dbReference>
<dbReference type="InterPro" id="IPR001841">
    <property type="entry name" value="Znf_RING"/>
</dbReference>
<dbReference type="InterPro" id="IPR013083">
    <property type="entry name" value="Znf_RING/FYVE/PHD"/>
</dbReference>
<organism evidence="8 9">
    <name type="scientific">Saponaria officinalis</name>
    <name type="common">Common soapwort</name>
    <name type="synonym">Lychnis saponaria</name>
    <dbReference type="NCBI Taxonomy" id="3572"/>
    <lineage>
        <taxon>Eukaryota</taxon>
        <taxon>Viridiplantae</taxon>
        <taxon>Streptophyta</taxon>
        <taxon>Embryophyta</taxon>
        <taxon>Tracheophyta</taxon>
        <taxon>Spermatophyta</taxon>
        <taxon>Magnoliopsida</taxon>
        <taxon>eudicotyledons</taxon>
        <taxon>Gunneridae</taxon>
        <taxon>Pentapetalae</taxon>
        <taxon>Caryophyllales</taxon>
        <taxon>Caryophyllaceae</taxon>
        <taxon>Caryophylleae</taxon>
        <taxon>Saponaria</taxon>
    </lineage>
</organism>
<evidence type="ECO:0000256" key="1">
    <source>
        <dbReference type="ARBA" id="ARBA00000900"/>
    </source>
</evidence>
<feature type="domain" description="RING-type" evidence="7">
    <location>
        <begin position="68"/>
        <end position="109"/>
    </location>
</feature>
<dbReference type="PANTHER" id="PTHR15710">
    <property type="entry name" value="E3 UBIQUITIN-PROTEIN LIGASE PRAJA"/>
    <property type="match status" value="1"/>
</dbReference>
<keyword evidence="4 6" id="KW-0863">Zinc-finger</keyword>
<evidence type="ECO:0000313" key="8">
    <source>
        <dbReference type="EMBL" id="KAK9715410.1"/>
    </source>
</evidence>
<keyword evidence="5" id="KW-0862">Zinc</keyword>
<dbReference type="PROSITE" id="PS50089">
    <property type="entry name" value="ZF_RING_2"/>
    <property type="match status" value="1"/>
</dbReference>
<evidence type="ECO:0000256" key="2">
    <source>
        <dbReference type="ARBA" id="ARBA00012483"/>
    </source>
</evidence>
<keyword evidence="9" id="KW-1185">Reference proteome</keyword>
<evidence type="ECO:0000256" key="4">
    <source>
        <dbReference type="ARBA" id="ARBA00022771"/>
    </source>
</evidence>
<evidence type="ECO:0000259" key="7">
    <source>
        <dbReference type="PROSITE" id="PS50089"/>
    </source>
</evidence>
<comment type="catalytic activity">
    <reaction evidence="1">
        <text>S-ubiquitinyl-[E2 ubiquitin-conjugating enzyme]-L-cysteine + [acceptor protein]-L-lysine = [E2 ubiquitin-conjugating enzyme]-L-cysteine + N(6)-ubiquitinyl-[acceptor protein]-L-lysine.</text>
        <dbReference type="EC" id="2.3.2.27"/>
    </reaction>
</comment>
<dbReference type="AlphaFoldDB" id="A0AAW1K7E5"/>
<dbReference type="Gene3D" id="3.30.40.10">
    <property type="entry name" value="Zinc/RING finger domain, C3HC4 (zinc finger)"/>
    <property type="match status" value="1"/>
</dbReference>
<dbReference type="EC" id="2.3.2.27" evidence="2"/>
<gene>
    <name evidence="8" type="ORF">RND81_06G163100</name>
</gene>
<evidence type="ECO:0000256" key="6">
    <source>
        <dbReference type="PROSITE-ProRule" id="PRU00175"/>
    </source>
</evidence>
<accession>A0AAW1K7E5</accession>
<evidence type="ECO:0000256" key="3">
    <source>
        <dbReference type="ARBA" id="ARBA00022723"/>
    </source>
</evidence>
<proteinExistence type="predicted"/>
<reference evidence="8" key="1">
    <citation type="submission" date="2024-03" db="EMBL/GenBank/DDBJ databases">
        <title>WGS assembly of Saponaria officinalis var. Norfolk2.</title>
        <authorList>
            <person name="Jenkins J."/>
            <person name="Shu S."/>
            <person name="Grimwood J."/>
            <person name="Barry K."/>
            <person name="Goodstein D."/>
            <person name="Schmutz J."/>
            <person name="Leebens-Mack J."/>
            <person name="Osbourn A."/>
        </authorList>
    </citation>
    <scope>NUCLEOTIDE SEQUENCE [LARGE SCALE GENOMIC DNA]</scope>
    <source>
        <strain evidence="8">JIC</strain>
    </source>
</reference>
<dbReference type="EMBL" id="JBDFQZ010000006">
    <property type="protein sequence ID" value="KAK9715410.1"/>
    <property type="molecule type" value="Genomic_DNA"/>
</dbReference>
<comment type="caution">
    <text evidence="8">The sequence shown here is derived from an EMBL/GenBank/DDBJ whole genome shotgun (WGS) entry which is preliminary data.</text>
</comment>
<protein>
    <recommendedName>
        <fullName evidence="2">RING-type E3 ubiquitin transferase</fullName>
        <ecNumber evidence="2">2.3.2.27</ecNumber>
    </recommendedName>
</protein>
<dbReference type="Pfam" id="PF13639">
    <property type="entry name" value="zf-RING_2"/>
    <property type="match status" value="1"/>
</dbReference>
<evidence type="ECO:0000256" key="5">
    <source>
        <dbReference type="ARBA" id="ARBA00022833"/>
    </source>
</evidence>
<name>A0AAW1K7E5_SAPOF</name>
<dbReference type="SUPFAM" id="SSF57850">
    <property type="entry name" value="RING/U-box"/>
    <property type="match status" value="1"/>
</dbReference>
<dbReference type="GO" id="GO:0061630">
    <property type="term" value="F:ubiquitin protein ligase activity"/>
    <property type="evidence" value="ECO:0007669"/>
    <property type="project" value="UniProtKB-EC"/>
</dbReference>
<dbReference type="PANTHER" id="PTHR15710:SF74">
    <property type="entry name" value="RING-TYPE E3 UBIQUITIN TRANSFERASE-RELATED"/>
    <property type="match status" value="1"/>
</dbReference>
<sequence length="117" mass="13033">MACYINYTHFSLDQAFDLDEALTMPPPNIVSCTPNTRVADNTSDPESSPAMWLTNMQTVSTTENDMVCSVCMEGFCPRQIGKQIPCGHVYHVPCISPWLSLNNSCPLCRNLVSDDRK</sequence>
<evidence type="ECO:0000313" key="9">
    <source>
        <dbReference type="Proteomes" id="UP001443914"/>
    </source>
</evidence>
<keyword evidence="3" id="KW-0479">Metal-binding</keyword>
<dbReference type="Proteomes" id="UP001443914">
    <property type="component" value="Unassembled WGS sequence"/>
</dbReference>